<sequence length="291" mass="34369">MLTIYRAEKKDINSITKLIYKLNNQKKSNIGFCGKDKYEIKKCLEEYFEEEPESSPFFLYKEDGKIVGMLGYDGDIKSGVAELWGPFIDIENYEKWEIISYNLWNELMDYEINIISYNMFINVNNKNCINFAYDRGFSLINEEFVLKLYKKDFKYNIDYKINESRKNDHEKIIALHDNIFKNTYYTGKQIIDRINDNRKVFTMVEKEEPVGYVYVEVYPEFGDASIEFLGVDENKRGQGLGKKLMNKAVNWIFSFDEINEVKLCVNSANKALKLYQDIGFQVVDELIFLKL</sequence>
<dbReference type="AlphaFoldDB" id="A0A1I1AV03"/>
<dbReference type="STRING" id="84698.SAMN04488528_104811"/>
<dbReference type="CDD" id="cd04301">
    <property type="entry name" value="NAT_SF"/>
    <property type="match status" value="1"/>
</dbReference>
<protein>
    <submittedName>
        <fullName evidence="4">Acetyltransferase (GNAT) family protein</fullName>
    </submittedName>
</protein>
<dbReference type="SUPFAM" id="SSF55729">
    <property type="entry name" value="Acyl-CoA N-acyltransferases (Nat)"/>
    <property type="match status" value="1"/>
</dbReference>
<dbReference type="Proteomes" id="UP000198619">
    <property type="component" value="Unassembled WGS sequence"/>
</dbReference>
<keyword evidence="2" id="KW-0012">Acyltransferase</keyword>
<dbReference type="GO" id="GO:0016747">
    <property type="term" value="F:acyltransferase activity, transferring groups other than amino-acyl groups"/>
    <property type="evidence" value="ECO:0007669"/>
    <property type="project" value="InterPro"/>
</dbReference>
<dbReference type="OrthoDB" id="87299at2"/>
<name>A0A1I1AV03_9CLOT</name>
<organism evidence="4 5">
    <name type="scientific">Clostridium frigidicarnis</name>
    <dbReference type="NCBI Taxonomy" id="84698"/>
    <lineage>
        <taxon>Bacteria</taxon>
        <taxon>Bacillati</taxon>
        <taxon>Bacillota</taxon>
        <taxon>Clostridia</taxon>
        <taxon>Eubacteriales</taxon>
        <taxon>Clostridiaceae</taxon>
        <taxon>Clostridium</taxon>
    </lineage>
</organism>
<keyword evidence="5" id="KW-1185">Reference proteome</keyword>
<accession>A0A1I1AV03</accession>
<evidence type="ECO:0000313" key="5">
    <source>
        <dbReference type="Proteomes" id="UP000198619"/>
    </source>
</evidence>
<gene>
    <name evidence="4" type="ORF">SAMN04488528_104811</name>
</gene>
<dbReference type="InterPro" id="IPR000182">
    <property type="entry name" value="GNAT_dom"/>
</dbReference>
<dbReference type="PANTHER" id="PTHR43800">
    <property type="entry name" value="PEPTIDYL-LYSINE N-ACETYLTRANSFERASE YJAB"/>
    <property type="match status" value="1"/>
</dbReference>
<evidence type="ECO:0000256" key="1">
    <source>
        <dbReference type="ARBA" id="ARBA00022679"/>
    </source>
</evidence>
<evidence type="ECO:0000259" key="3">
    <source>
        <dbReference type="PROSITE" id="PS51186"/>
    </source>
</evidence>
<dbReference type="PROSITE" id="PS51186">
    <property type="entry name" value="GNAT"/>
    <property type="match status" value="1"/>
</dbReference>
<proteinExistence type="predicted"/>
<feature type="domain" description="N-acetyltransferase" evidence="3">
    <location>
        <begin position="159"/>
        <end position="291"/>
    </location>
</feature>
<reference evidence="4 5" key="1">
    <citation type="submission" date="2016-10" db="EMBL/GenBank/DDBJ databases">
        <authorList>
            <person name="de Groot N.N."/>
        </authorList>
    </citation>
    <scope>NUCLEOTIDE SEQUENCE [LARGE SCALE GENOMIC DNA]</scope>
    <source>
        <strain evidence="4 5">DSM 12271</strain>
    </source>
</reference>
<evidence type="ECO:0000313" key="4">
    <source>
        <dbReference type="EMBL" id="SFB41874.1"/>
    </source>
</evidence>
<dbReference type="EMBL" id="FOKI01000048">
    <property type="protein sequence ID" value="SFB41874.1"/>
    <property type="molecule type" value="Genomic_DNA"/>
</dbReference>
<dbReference type="Gene3D" id="3.40.630.30">
    <property type="match status" value="2"/>
</dbReference>
<evidence type="ECO:0000256" key="2">
    <source>
        <dbReference type="ARBA" id="ARBA00023315"/>
    </source>
</evidence>
<dbReference type="RefSeq" id="WP_090042978.1">
    <property type="nucleotide sequence ID" value="NZ_FOKI01000048.1"/>
</dbReference>
<dbReference type="PANTHER" id="PTHR43800:SF1">
    <property type="entry name" value="PEPTIDYL-LYSINE N-ACETYLTRANSFERASE YJAB"/>
    <property type="match status" value="1"/>
</dbReference>
<dbReference type="Pfam" id="PF00583">
    <property type="entry name" value="Acetyltransf_1"/>
    <property type="match status" value="1"/>
</dbReference>
<dbReference type="InterPro" id="IPR016181">
    <property type="entry name" value="Acyl_CoA_acyltransferase"/>
</dbReference>
<keyword evidence="1 4" id="KW-0808">Transferase</keyword>